<reference evidence="2" key="1">
    <citation type="journal article" date="2020" name="Stud. Mycol.">
        <title>101 Dothideomycetes genomes: a test case for predicting lifestyles and emergence of pathogens.</title>
        <authorList>
            <person name="Haridas S."/>
            <person name="Albert R."/>
            <person name="Binder M."/>
            <person name="Bloem J."/>
            <person name="Labutti K."/>
            <person name="Salamov A."/>
            <person name="Andreopoulos B."/>
            <person name="Baker S."/>
            <person name="Barry K."/>
            <person name="Bills G."/>
            <person name="Bluhm B."/>
            <person name="Cannon C."/>
            <person name="Castanera R."/>
            <person name="Culley D."/>
            <person name="Daum C."/>
            <person name="Ezra D."/>
            <person name="Gonzalez J."/>
            <person name="Henrissat B."/>
            <person name="Kuo A."/>
            <person name="Liang C."/>
            <person name="Lipzen A."/>
            <person name="Lutzoni F."/>
            <person name="Magnuson J."/>
            <person name="Mondo S."/>
            <person name="Nolan M."/>
            <person name="Ohm R."/>
            <person name="Pangilinan J."/>
            <person name="Park H.-J."/>
            <person name="Ramirez L."/>
            <person name="Alfaro M."/>
            <person name="Sun H."/>
            <person name="Tritt A."/>
            <person name="Yoshinaga Y."/>
            <person name="Zwiers L.-H."/>
            <person name="Turgeon B."/>
            <person name="Goodwin S."/>
            <person name="Spatafora J."/>
            <person name="Crous P."/>
            <person name="Grigoriev I."/>
        </authorList>
    </citation>
    <scope>NUCLEOTIDE SEQUENCE</scope>
    <source>
        <strain evidence="2">CBS 109.77</strain>
    </source>
</reference>
<dbReference type="OrthoDB" id="64477at2759"/>
<dbReference type="PANTHER" id="PTHR43415">
    <property type="entry name" value="SPERMIDINE N(1)-ACETYLTRANSFERASE"/>
    <property type="match status" value="1"/>
</dbReference>
<sequence>MSPSKPPTDPFRSARLIYRAVDTPGDNALFSAINDDRAGYVNSNAKNITLPGTADAQRYQKYVVDDTLLGAVICLPSASTSNLTSDERKDVEDRDLENTARRVPEAGIPIGVVHLSALSLRMTHHRNTEIAIDVLPAYQGKGYGSEAITWALDYAFRRAGLHRVSVRAFEWNEGAVRLYERLGFKHEGRGRETLWHEGRWWDGIEMGMLDREWWAMRERKEEVIARIN</sequence>
<keyword evidence="2" id="KW-0012">Acyltransferase</keyword>
<dbReference type="InterPro" id="IPR000182">
    <property type="entry name" value="GNAT_dom"/>
</dbReference>
<evidence type="ECO:0000313" key="2">
    <source>
        <dbReference type="EMBL" id="KAF2799814.1"/>
    </source>
</evidence>
<evidence type="ECO:0000259" key="1">
    <source>
        <dbReference type="PROSITE" id="PS51186"/>
    </source>
</evidence>
<dbReference type="AlphaFoldDB" id="A0A6A6XVM0"/>
<evidence type="ECO:0000313" key="3">
    <source>
        <dbReference type="Proteomes" id="UP000799757"/>
    </source>
</evidence>
<dbReference type="Pfam" id="PF00583">
    <property type="entry name" value="Acetyltransf_1"/>
    <property type="match status" value="1"/>
</dbReference>
<dbReference type="GO" id="GO:0016747">
    <property type="term" value="F:acyltransferase activity, transferring groups other than amino-acyl groups"/>
    <property type="evidence" value="ECO:0007669"/>
    <property type="project" value="InterPro"/>
</dbReference>
<organism evidence="2 3">
    <name type="scientific">Melanomma pulvis-pyrius CBS 109.77</name>
    <dbReference type="NCBI Taxonomy" id="1314802"/>
    <lineage>
        <taxon>Eukaryota</taxon>
        <taxon>Fungi</taxon>
        <taxon>Dikarya</taxon>
        <taxon>Ascomycota</taxon>
        <taxon>Pezizomycotina</taxon>
        <taxon>Dothideomycetes</taxon>
        <taxon>Pleosporomycetidae</taxon>
        <taxon>Pleosporales</taxon>
        <taxon>Melanommataceae</taxon>
        <taxon>Melanomma</taxon>
    </lineage>
</organism>
<dbReference type="InterPro" id="IPR016181">
    <property type="entry name" value="Acyl_CoA_acyltransferase"/>
</dbReference>
<keyword evidence="2" id="KW-0808">Transferase</keyword>
<keyword evidence="3" id="KW-1185">Reference proteome</keyword>
<dbReference type="Proteomes" id="UP000799757">
    <property type="component" value="Unassembled WGS sequence"/>
</dbReference>
<dbReference type="Gene3D" id="3.40.630.30">
    <property type="match status" value="1"/>
</dbReference>
<dbReference type="SUPFAM" id="SSF55729">
    <property type="entry name" value="Acyl-CoA N-acyltransferases (Nat)"/>
    <property type="match status" value="1"/>
</dbReference>
<dbReference type="PROSITE" id="PS51186">
    <property type="entry name" value="GNAT"/>
    <property type="match status" value="1"/>
</dbReference>
<proteinExistence type="predicted"/>
<dbReference type="CDD" id="cd04301">
    <property type="entry name" value="NAT_SF"/>
    <property type="match status" value="1"/>
</dbReference>
<name>A0A6A6XVM0_9PLEO</name>
<feature type="domain" description="N-acetyltransferase" evidence="1">
    <location>
        <begin position="46"/>
        <end position="211"/>
    </location>
</feature>
<dbReference type="PANTHER" id="PTHR43415:SF3">
    <property type="entry name" value="GNAT-FAMILY ACETYLTRANSFERASE"/>
    <property type="match status" value="1"/>
</dbReference>
<protein>
    <submittedName>
        <fullName evidence="2">Acyl-CoA N-acyltransferase</fullName>
    </submittedName>
</protein>
<accession>A0A6A6XVM0</accession>
<gene>
    <name evidence="2" type="ORF">K505DRAFT_320941</name>
</gene>
<dbReference type="EMBL" id="MU001758">
    <property type="protein sequence ID" value="KAF2799814.1"/>
    <property type="molecule type" value="Genomic_DNA"/>
</dbReference>